<name>A0A8J3FC65_9BACI</name>
<dbReference type="EMBL" id="BMOF01000017">
    <property type="protein sequence ID" value="GGJ98971.1"/>
    <property type="molecule type" value="Genomic_DNA"/>
</dbReference>
<sequence length="93" mass="10090">MSTKVFAAFLPMRDAEKSAALRPQHLAYLEALEREGKILARGPFADGSGGLVLYLAASLEEAKQLAEGDPYVVHGARGLALHEWKVTGQLVER</sequence>
<dbReference type="PANTHER" id="PTHR37828">
    <property type="entry name" value="GSR2449 PROTEIN"/>
    <property type="match status" value="1"/>
</dbReference>
<reference evidence="3" key="1">
    <citation type="journal article" date="2014" name="Int. J. Syst. Evol. Microbiol.">
        <title>Complete genome sequence of Corynebacterium casei LMG S-19264T (=DSM 44701T), isolated from a smear-ripened cheese.</title>
        <authorList>
            <consortium name="US DOE Joint Genome Institute (JGI-PGF)"/>
            <person name="Walter F."/>
            <person name="Albersmeier A."/>
            <person name="Kalinowski J."/>
            <person name="Ruckert C."/>
        </authorList>
    </citation>
    <scope>NUCLEOTIDE SEQUENCE</scope>
    <source>
        <strain evidence="3">JCM 14719</strain>
    </source>
</reference>
<comment type="similarity">
    <text evidence="1">Belongs to the YciI family.</text>
</comment>
<feature type="domain" description="YCII-related" evidence="2">
    <location>
        <begin position="15"/>
        <end position="84"/>
    </location>
</feature>
<dbReference type="Pfam" id="PF03795">
    <property type="entry name" value="YCII"/>
    <property type="match status" value="1"/>
</dbReference>
<evidence type="ECO:0000259" key="2">
    <source>
        <dbReference type="Pfam" id="PF03795"/>
    </source>
</evidence>
<organism evidence="3 4">
    <name type="scientific">Calditerricola satsumensis</name>
    <dbReference type="NCBI Taxonomy" id="373054"/>
    <lineage>
        <taxon>Bacteria</taxon>
        <taxon>Bacillati</taxon>
        <taxon>Bacillota</taxon>
        <taxon>Bacilli</taxon>
        <taxon>Bacillales</taxon>
        <taxon>Bacillaceae</taxon>
        <taxon>Calditerricola</taxon>
    </lineage>
</organism>
<evidence type="ECO:0000313" key="4">
    <source>
        <dbReference type="Proteomes" id="UP000637720"/>
    </source>
</evidence>
<reference evidence="3" key="2">
    <citation type="submission" date="2020-09" db="EMBL/GenBank/DDBJ databases">
        <authorList>
            <person name="Sun Q."/>
            <person name="Ohkuma M."/>
        </authorList>
    </citation>
    <scope>NUCLEOTIDE SEQUENCE</scope>
    <source>
        <strain evidence="3">JCM 14719</strain>
    </source>
</reference>
<dbReference type="InterPro" id="IPR011008">
    <property type="entry name" value="Dimeric_a/b-barrel"/>
</dbReference>
<proteinExistence type="inferred from homology"/>
<dbReference type="SUPFAM" id="SSF54909">
    <property type="entry name" value="Dimeric alpha+beta barrel"/>
    <property type="match status" value="1"/>
</dbReference>
<dbReference type="PANTHER" id="PTHR37828:SF1">
    <property type="entry name" value="YCII-RELATED DOMAIN-CONTAINING PROTEIN"/>
    <property type="match status" value="1"/>
</dbReference>
<dbReference type="InterPro" id="IPR005545">
    <property type="entry name" value="YCII"/>
</dbReference>
<evidence type="ECO:0000256" key="1">
    <source>
        <dbReference type="ARBA" id="ARBA00007689"/>
    </source>
</evidence>
<evidence type="ECO:0000313" key="3">
    <source>
        <dbReference type="EMBL" id="GGJ98971.1"/>
    </source>
</evidence>
<protein>
    <recommendedName>
        <fullName evidence="2">YCII-related domain-containing protein</fullName>
    </recommendedName>
</protein>
<gene>
    <name evidence="3" type="ORF">GCM10007043_11220</name>
</gene>
<comment type="caution">
    <text evidence="3">The sequence shown here is derived from an EMBL/GenBank/DDBJ whole genome shotgun (WGS) entry which is preliminary data.</text>
</comment>
<dbReference type="Gene3D" id="3.30.70.1060">
    <property type="entry name" value="Dimeric alpha+beta barrel"/>
    <property type="match status" value="1"/>
</dbReference>
<dbReference type="AlphaFoldDB" id="A0A8J3FC65"/>
<dbReference type="Proteomes" id="UP000637720">
    <property type="component" value="Unassembled WGS sequence"/>
</dbReference>
<accession>A0A8J3FC65</accession>
<dbReference type="RefSeq" id="WP_054672823.1">
    <property type="nucleotide sequence ID" value="NZ_BMOF01000017.1"/>
</dbReference>
<keyword evidence="4" id="KW-1185">Reference proteome</keyword>